<reference evidence="2" key="1">
    <citation type="submission" date="2023-06" db="EMBL/GenBank/DDBJ databases">
        <title>Robiginitalea aurantiacus sp. nov. and Algoriphagus sediminis sp. nov., isolated from coastal sediment.</title>
        <authorList>
            <person name="Zhou Z.Y."/>
            <person name="An J."/>
            <person name="Jia Y.W."/>
            <person name="Du Z.J."/>
        </authorList>
    </citation>
    <scope>NUCLEOTIDE SEQUENCE</scope>
    <source>
        <strain evidence="2">M39</strain>
    </source>
</reference>
<evidence type="ECO:0000313" key="2">
    <source>
        <dbReference type="EMBL" id="MDM9631297.1"/>
    </source>
</evidence>
<feature type="domain" description="CN hydrolase" evidence="1">
    <location>
        <begin position="1"/>
        <end position="241"/>
    </location>
</feature>
<name>A0ABT7WEF0_9FLAO</name>
<dbReference type="PROSITE" id="PS50263">
    <property type="entry name" value="CN_HYDROLASE"/>
    <property type="match status" value="1"/>
</dbReference>
<dbReference type="PANTHER" id="PTHR47799">
    <property type="entry name" value="OMEGA-AMIDASE YAFV"/>
    <property type="match status" value="1"/>
</dbReference>
<dbReference type="Pfam" id="PF00795">
    <property type="entry name" value="CN_hydrolase"/>
    <property type="match status" value="1"/>
</dbReference>
<gene>
    <name evidence="2" type="ORF">QU605_07440</name>
</gene>
<organism evidence="2 3">
    <name type="scientific">Robiginitalea aurantiaca</name>
    <dbReference type="NCBI Taxonomy" id="3056915"/>
    <lineage>
        <taxon>Bacteria</taxon>
        <taxon>Pseudomonadati</taxon>
        <taxon>Bacteroidota</taxon>
        <taxon>Flavobacteriia</taxon>
        <taxon>Flavobacteriales</taxon>
        <taxon>Flavobacteriaceae</taxon>
        <taxon>Robiginitalea</taxon>
    </lineage>
</organism>
<dbReference type="SUPFAM" id="SSF56317">
    <property type="entry name" value="Carbon-nitrogen hydrolase"/>
    <property type="match status" value="1"/>
</dbReference>
<keyword evidence="3" id="KW-1185">Reference proteome</keyword>
<dbReference type="CDD" id="cd07575">
    <property type="entry name" value="Xc-1258_like"/>
    <property type="match status" value="1"/>
</dbReference>
<dbReference type="InterPro" id="IPR003010">
    <property type="entry name" value="C-N_Hydrolase"/>
</dbReference>
<dbReference type="InterPro" id="IPR052737">
    <property type="entry name" value="Omega-amidase_YafV"/>
</dbReference>
<evidence type="ECO:0000259" key="1">
    <source>
        <dbReference type="PROSITE" id="PS50263"/>
    </source>
</evidence>
<dbReference type="Gene3D" id="3.60.110.10">
    <property type="entry name" value="Carbon-nitrogen hydrolase"/>
    <property type="match status" value="1"/>
</dbReference>
<proteinExistence type="predicted"/>
<evidence type="ECO:0000313" key="3">
    <source>
        <dbReference type="Proteomes" id="UP001174839"/>
    </source>
</evidence>
<dbReference type="Proteomes" id="UP001174839">
    <property type="component" value="Unassembled WGS sequence"/>
</dbReference>
<dbReference type="InterPro" id="IPR036526">
    <property type="entry name" value="C-N_Hydrolase_sf"/>
</dbReference>
<sequence length="254" mass="29441">MEIALIQTSLQWENPEANRIHFQKCFDSLKGSEDLIVLPEMFTTGFTMRPEKIPSQEAGLTLEWMRECASRHNAALAGSLVFKEGTQYFNRLIFMFPDGTYEYYDKRHTFTLAGEDKVYNRGTERKTVRYGDFTFCMQICYDLRFPVWSRNTDDYDVLLYVANWPDTRIAAWDTLLRARAIENMSYVLGVNRIGDDPNGLAYNGHSGVYDPLGNRLAFSENDEILTVRLEKGVLTDARESLKFLQDRDTFNLEL</sequence>
<dbReference type="EMBL" id="JAUDUY010000003">
    <property type="protein sequence ID" value="MDM9631297.1"/>
    <property type="molecule type" value="Genomic_DNA"/>
</dbReference>
<comment type="caution">
    <text evidence="2">The sequence shown here is derived from an EMBL/GenBank/DDBJ whole genome shotgun (WGS) entry which is preliminary data.</text>
</comment>
<dbReference type="RefSeq" id="WP_289724656.1">
    <property type="nucleotide sequence ID" value="NZ_JAUDUY010000003.1"/>
</dbReference>
<dbReference type="PANTHER" id="PTHR47799:SF1">
    <property type="entry name" value="OMEGA-AMIDASE YAFV"/>
    <property type="match status" value="1"/>
</dbReference>
<protein>
    <submittedName>
        <fullName evidence="2">Nitrilase family protein</fullName>
    </submittedName>
</protein>
<accession>A0ABT7WEF0</accession>